<comment type="caution">
    <text evidence="3">The sequence shown here is derived from an EMBL/GenBank/DDBJ whole genome shotgun (WGS) entry which is preliminary data.</text>
</comment>
<accession>A0A926VJD9</accession>
<proteinExistence type="predicted"/>
<feature type="transmembrane region" description="Helical" evidence="1">
    <location>
        <begin position="144"/>
        <end position="167"/>
    </location>
</feature>
<evidence type="ECO:0000256" key="1">
    <source>
        <dbReference type="SAM" id="Phobius"/>
    </source>
</evidence>
<dbReference type="Proteomes" id="UP000641646">
    <property type="component" value="Unassembled WGS sequence"/>
</dbReference>
<feature type="transmembrane region" description="Helical" evidence="1">
    <location>
        <begin position="88"/>
        <end position="108"/>
    </location>
</feature>
<keyword evidence="1" id="KW-0472">Membrane</keyword>
<reference evidence="3" key="1">
    <citation type="journal article" date="2015" name="ISME J.">
        <title>Draft Genome Sequence of Streptomyces incarnatus NRRL8089, which Produces the Nucleoside Antibiotic Sinefungin.</title>
        <authorList>
            <person name="Oshima K."/>
            <person name="Hattori M."/>
            <person name="Shimizu H."/>
            <person name="Fukuda K."/>
            <person name="Nemoto M."/>
            <person name="Inagaki K."/>
            <person name="Tamura T."/>
        </authorList>
    </citation>
    <scope>NUCLEOTIDE SEQUENCE</scope>
    <source>
        <strain evidence="3">FACHB-1375</strain>
    </source>
</reference>
<protein>
    <submittedName>
        <fullName evidence="3">DUF2062 domain-containing protein</fullName>
    </submittedName>
</protein>
<dbReference type="InterPro" id="IPR018639">
    <property type="entry name" value="DUF2062"/>
</dbReference>
<dbReference type="Pfam" id="PF09835">
    <property type="entry name" value="DUF2062"/>
    <property type="match status" value="1"/>
</dbReference>
<keyword evidence="1" id="KW-0812">Transmembrane</keyword>
<dbReference type="AlphaFoldDB" id="A0A926VJD9"/>
<keyword evidence="1" id="KW-1133">Transmembrane helix</keyword>
<reference evidence="3" key="2">
    <citation type="submission" date="2020-08" db="EMBL/GenBank/DDBJ databases">
        <authorList>
            <person name="Chen M."/>
            <person name="Teng W."/>
            <person name="Zhao L."/>
            <person name="Hu C."/>
            <person name="Zhou Y."/>
            <person name="Han B."/>
            <person name="Song L."/>
            <person name="Shu W."/>
        </authorList>
    </citation>
    <scope>NUCLEOTIDE SEQUENCE</scope>
    <source>
        <strain evidence="3">FACHB-1375</strain>
    </source>
</reference>
<gene>
    <name evidence="3" type="ORF">H6G03_28935</name>
</gene>
<sequence>MSRESEQSLLTLPTKSISIRHRKSKHLASRWRRSLHYFYLRFLRLRGSPESIARGLAAGVFAGLFPLIATQMAVAILIAALIRGNKMVAAAATWISNPFTAVPLYTFAFQVGRSLLGSDLSFASESLDSWHDMMQLGTEFVTDLLVGCFVVASVSAVASYFLGLWLIRRMRTKRKSRQLS</sequence>
<dbReference type="EMBL" id="JACJPW010000105">
    <property type="protein sequence ID" value="MBD2185051.1"/>
    <property type="molecule type" value="Genomic_DNA"/>
</dbReference>
<dbReference type="PANTHER" id="PTHR40547:SF1">
    <property type="entry name" value="SLL0298 PROTEIN"/>
    <property type="match status" value="1"/>
</dbReference>
<evidence type="ECO:0000259" key="2">
    <source>
        <dbReference type="Pfam" id="PF09835"/>
    </source>
</evidence>
<evidence type="ECO:0000313" key="3">
    <source>
        <dbReference type="EMBL" id="MBD2185051.1"/>
    </source>
</evidence>
<dbReference type="RefSeq" id="WP_190472656.1">
    <property type="nucleotide sequence ID" value="NZ_JACJPW010000105.1"/>
</dbReference>
<feature type="domain" description="DUF2062" evidence="2">
    <location>
        <begin position="33"/>
        <end position="175"/>
    </location>
</feature>
<feature type="transmembrane region" description="Helical" evidence="1">
    <location>
        <begin position="56"/>
        <end position="81"/>
    </location>
</feature>
<organism evidence="3 4">
    <name type="scientific">Aerosakkonema funiforme FACHB-1375</name>
    <dbReference type="NCBI Taxonomy" id="2949571"/>
    <lineage>
        <taxon>Bacteria</taxon>
        <taxon>Bacillati</taxon>
        <taxon>Cyanobacteriota</taxon>
        <taxon>Cyanophyceae</taxon>
        <taxon>Oscillatoriophycideae</taxon>
        <taxon>Aerosakkonematales</taxon>
        <taxon>Aerosakkonemataceae</taxon>
        <taxon>Aerosakkonema</taxon>
    </lineage>
</organism>
<name>A0A926VJD9_9CYAN</name>
<evidence type="ECO:0000313" key="4">
    <source>
        <dbReference type="Proteomes" id="UP000641646"/>
    </source>
</evidence>
<keyword evidence="4" id="KW-1185">Reference proteome</keyword>
<dbReference type="PANTHER" id="PTHR40547">
    <property type="entry name" value="SLL0298 PROTEIN"/>
    <property type="match status" value="1"/>
</dbReference>